<dbReference type="OrthoDB" id="400176at2"/>
<dbReference type="RefSeq" id="WP_134110916.1">
    <property type="nucleotide sequence ID" value="NZ_SOCN01000002.1"/>
</dbReference>
<keyword evidence="2" id="KW-1185">Reference proteome</keyword>
<dbReference type="AlphaFoldDB" id="A0A4R7UEF0"/>
<evidence type="ECO:0000313" key="2">
    <source>
        <dbReference type="Proteomes" id="UP000295757"/>
    </source>
</evidence>
<gene>
    <name evidence="1" type="ORF">BCF59_0502</name>
</gene>
<dbReference type="Proteomes" id="UP000295757">
    <property type="component" value="Unassembled WGS sequence"/>
</dbReference>
<protein>
    <submittedName>
        <fullName evidence="1">Uncharacterized protein</fullName>
    </submittedName>
</protein>
<proteinExistence type="predicted"/>
<name>A0A4R7UEF0_9BACT</name>
<reference evidence="1 2" key="1">
    <citation type="submission" date="2019-03" db="EMBL/GenBank/DDBJ databases">
        <title>Genomic Encyclopedia of Archaeal and Bacterial Type Strains, Phase II (KMG-II): from individual species to whole genera.</title>
        <authorList>
            <person name="Goeker M."/>
        </authorList>
    </citation>
    <scope>NUCLEOTIDE SEQUENCE [LARGE SCALE GENOMIC DNA]</scope>
    <source>
        <strain evidence="1 2">ATCC 35214</strain>
    </source>
</reference>
<sequence length="131" mass="15192">MILALIIWILNIIAASDERLIEALPHIKNLDQIKLLQDAGIYSYFDTLGKGAKSGFYLAAGIELAIEFMMLLHFLPQYLAAKFERIRNKSIHDAQILKAIKYKIENDLILTKKEQKWWTKQQKKGGKYEKK</sequence>
<accession>A0A4R7UEF0</accession>
<organism evidence="1 2">
    <name type="scientific">Mycoplasmopsis mustelae</name>
    <dbReference type="NCBI Taxonomy" id="171289"/>
    <lineage>
        <taxon>Bacteria</taxon>
        <taxon>Bacillati</taxon>
        <taxon>Mycoplasmatota</taxon>
        <taxon>Mycoplasmoidales</taxon>
        <taxon>Metamycoplasmataceae</taxon>
        <taxon>Mycoplasmopsis</taxon>
    </lineage>
</organism>
<evidence type="ECO:0000313" key="1">
    <source>
        <dbReference type="EMBL" id="TDV23513.1"/>
    </source>
</evidence>
<dbReference type="EMBL" id="SOCN01000002">
    <property type="protein sequence ID" value="TDV23513.1"/>
    <property type="molecule type" value="Genomic_DNA"/>
</dbReference>
<comment type="caution">
    <text evidence="1">The sequence shown here is derived from an EMBL/GenBank/DDBJ whole genome shotgun (WGS) entry which is preliminary data.</text>
</comment>